<dbReference type="AlphaFoldDB" id="A0A840UPP8"/>
<reference evidence="2 3" key="1">
    <citation type="submission" date="2020-08" db="EMBL/GenBank/DDBJ databases">
        <title>Genomic Encyclopedia of Type Strains, Phase IV (KMG-IV): sequencing the most valuable type-strain genomes for metagenomic binning, comparative biology and taxonomic classification.</title>
        <authorList>
            <person name="Goeker M."/>
        </authorList>
    </citation>
    <scope>NUCLEOTIDE SEQUENCE [LARGE SCALE GENOMIC DNA]</scope>
    <source>
        <strain evidence="2 3">DSM 28570</strain>
    </source>
</reference>
<proteinExistence type="predicted"/>
<keyword evidence="1" id="KW-1133">Transmembrane helix</keyword>
<protein>
    <recommendedName>
        <fullName evidence="4">Histidine kinase</fullName>
    </recommendedName>
</protein>
<keyword evidence="1" id="KW-0472">Membrane</keyword>
<dbReference type="EMBL" id="JACHEO010000005">
    <property type="protein sequence ID" value="MBB5347615.1"/>
    <property type="molecule type" value="Genomic_DNA"/>
</dbReference>
<gene>
    <name evidence="2" type="ORF">HNQ81_001336</name>
</gene>
<keyword evidence="3" id="KW-1185">Reference proteome</keyword>
<evidence type="ECO:0000256" key="1">
    <source>
        <dbReference type="SAM" id="Phobius"/>
    </source>
</evidence>
<evidence type="ECO:0000313" key="3">
    <source>
        <dbReference type="Proteomes" id="UP000539642"/>
    </source>
</evidence>
<sequence>MLYQGSTQAYYRSTVPIRIRHLLGRRRGIVLPGGVEVWKAIGKGLVVLLPVVFAIQLLFGFLVSSVEESIATTDDLHYDLMITNSLLKAERSQLLTPEQVTSVAGGSVSLSKPDKGQVLRYNRASGQFRYF</sequence>
<comment type="caution">
    <text evidence="2">The sequence shown here is derived from an EMBL/GenBank/DDBJ whole genome shotgun (WGS) entry which is preliminary data.</text>
</comment>
<dbReference type="Proteomes" id="UP000539642">
    <property type="component" value="Unassembled WGS sequence"/>
</dbReference>
<organism evidence="2 3">
    <name type="scientific">Desulfoprunum benzoelyticum</name>
    <dbReference type="NCBI Taxonomy" id="1506996"/>
    <lineage>
        <taxon>Bacteria</taxon>
        <taxon>Pseudomonadati</taxon>
        <taxon>Thermodesulfobacteriota</taxon>
        <taxon>Desulfobulbia</taxon>
        <taxon>Desulfobulbales</taxon>
        <taxon>Desulfobulbaceae</taxon>
        <taxon>Desulfoprunum</taxon>
    </lineage>
</organism>
<evidence type="ECO:0000313" key="2">
    <source>
        <dbReference type="EMBL" id="MBB5347615.1"/>
    </source>
</evidence>
<accession>A0A840UPP8</accession>
<feature type="transmembrane region" description="Helical" evidence="1">
    <location>
        <begin position="40"/>
        <end position="63"/>
    </location>
</feature>
<evidence type="ECO:0008006" key="4">
    <source>
        <dbReference type="Google" id="ProtNLM"/>
    </source>
</evidence>
<dbReference type="RefSeq" id="WP_183349528.1">
    <property type="nucleotide sequence ID" value="NZ_JACHEO010000005.1"/>
</dbReference>
<keyword evidence="1" id="KW-0812">Transmembrane</keyword>
<name>A0A840UPP8_9BACT</name>